<sequence length="62" mass="7086">MAQASAQDGEATTYDFEDDLVQGDLVRPDGELLNVRRRGRRASLIRVREHFIPEMLKSVENL</sequence>
<dbReference type="AlphaFoldDB" id="A0A0F6YJI5"/>
<reference evidence="1 2" key="1">
    <citation type="submission" date="2015-03" db="EMBL/GenBank/DDBJ databases">
        <title>Genome assembly of Sandaracinus amylolyticus DSM 53668.</title>
        <authorList>
            <person name="Sharma G."/>
            <person name="Subramanian S."/>
        </authorList>
    </citation>
    <scope>NUCLEOTIDE SEQUENCE [LARGE SCALE GENOMIC DNA]</scope>
    <source>
        <strain evidence="1 2">DSM 53668</strain>
    </source>
</reference>
<evidence type="ECO:0000313" key="1">
    <source>
        <dbReference type="EMBL" id="AKF07057.1"/>
    </source>
</evidence>
<proteinExistence type="predicted"/>
<gene>
    <name evidence="1" type="ORF">DB32_004206</name>
</gene>
<dbReference type="Proteomes" id="UP000034883">
    <property type="component" value="Chromosome"/>
</dbReference>
<dbReference type="STRING" id="927083.DB32_004206"/>
<dbReference type="KEGG" id="samy:DB32_004206"/>
<keyword evidence="2" id="KW-1185">Reference proteome</keyword>
<protein>
    <submittedName>
        <fullName evidence="1">Uncharacterized protein</fullName>
    </submittedName>
</protein>
<organism evidence="1 2">
    <name type="scientific">Sandaracinus amylolyticus</name>
    <dbReference type="NCBI Taxonomy" id="927083"/>
    <lineage>
        <taxon>Bacteria</taxon>
        <taxon>Pseudomonadati</taxon>
        <taxon>Myxococcota</taxon>
        <taxon>Polyangia</taxon>
        <taxon>Polyangiales</taxon>
        <taxon>Sandaracinaceae</taxon>
        <taxon>Sandaracinus</taxon>
    </lineage>
</organism>
<dbReference type="EMBL" id="CP011125">
    <property type="protein sequence ID" value="AKF07057.1"/>
    <property type="molecule type" value="Genomic_DNA"/>
</dbReference>
<evidence type="ECO:0000313" key="2">
    <source>
        <dbReference type="Proteomes" id="UP000034883"/>
    </source>
</evidence>
<accession>A0A0F6YJI5</accession>
<name>A0A0F6YJI5_9BACT</name>